<accession>A0A1X3GAE4</accession>
<comment type="caution">
    <text evidence="9">The sequence shown here is derived from an EMBL/GenBank/DDBJ whole genome shotgun (WGS) entry which is preliminary data.</text>
</comment>
<dbReference type="InterPro" id="IPR025166">
    <property type="entry name" value="Integrase_DNA_bind_dom"/>
</dbReference>
<feature type="domain" description="Core-binding (CB)" evidence="8">
    <location>
        <begin position="108"/>
        <end position="186"/>
    </location>
</feature>
<comment type="similarity">
    <text evidence="1">Belongs to the 'phage' integrase family.</text>
</comment>
<dbReference type="EMBL" id="NAFI01000176">
    <property type="protein sequence ID" value="OSJ08110.1"/>
    <property type="molecule type" value="Genomic_DNA"/>
</dbReference>
<dbReference type="Gene3D" id="3.30.160.390">
    <property type="entry name" value="Integrase, DNA-binding domain"/>
    <property type="match status" value="1"/>
</dbReference>
<dbReference type="InterPro" id="IPR010998">
    <property type="entry name" value="Integrase_recombinase_N"/>
</dbReference>
<dbReference type="RefSeq" id="WP_085362087.1">
    <property type="nucleotide sequence ID" value="NZ_NAFD01000179.1"/>
</dbReference>
<feature type="domain" description="Tyr recombinase" evidence="7">
    <location>
        <begin position="208"/>
        <end position="404"/>
    </location>
</feature>
<feature type="region of interest" description="Disordered" evidence="6">
    <location>
        <begin position="73"/>
        <end position="98"/>
    </location>
</feature>
<dbReference type="Proteomes" id="UP000193553">
    <property type="component" value="Unassembled WGS sequence"/>
</dbReference>
<protein>
    <recommendedName>
        <fullName evidence="11">Tyr recombinase domain-containing protein</fullName>
    </recommendedName>
</protein>
<evidence type="ECO:0000256" key="5">
    <source>
        <dbReference type="PROSITE-ProRule" id="PRU01248"/>
    </source>
</evidence>
<dbReference type="OrthoDB" id="9795573at2"/>
<keyword evidence="3 5" id="KW-0238">DNA-binding</keyword>
<dbReference type="PROSITE" id="PS51900">
    <property type="entry name" value="CB"/>
    <property type="match status" value="1"/>
</dbReference>
<dbReference type="CDD" id="cd00801">
    <property type="entry name" value="INT_P4_C"/>
    <property type="match status" value="1"/>
</dbReference>
<evidence type="ECO:0000256" key="2">
    <source>
        <dbReference type="ARBA" id="ARBA00022908"/>
    </source>
</evidence>
<evidence type="ECO:0000256" key="1">
    <source>
        <dbReference type="ARBA" id="ARBA00008857"/>
    </source>
</evidence>
<dbReference type="Pfam" id="PF13356">
    <property type="entry name" value="Arm-DNA-bind_3"/>
    <property type="match status" value="1"/>
</dbReference>
<dbReference type="AlphaFoldDB" id="A0A1X3GAE4"/>
<dbReference type="InterPro" id="IPR038488">
    <property type="entry name" value="Integrase_DNA-bd_sf"/>
</dbReference>
<evidence type="ECO:0000256" key="3">
    <source>
        <dbReference type="ARBA" id="ARBA00023125"/>
    </source>
</evidence>
<dbReference type="GO" id="GO:0015074">
    <property type="term" value="P:DNA integration"/>
    <property type="evidence" value="ECO:0007669"/>
    <property type="project" value="UniProtKB-KW"/>
</dbReference>
<dbReference type="PANTHER" id="PTHR30629">
    <property type="entry name" value="PROPHAGE INTEGRASE"/>
    <property type="match status" value="1"/>
</dbReference>
<dbReference type="InterPro" id="IPR011010">
    <property type="entry name" value="DNA_brk_join_enz"/>
</dbReference>
<proteinExistence type="inferred from homology"/>
<dbReference type="InterPro" id="IPR050808">
    <property type="entry name" value="Phage_Integrase"/>
</dbReference>
<evidence type="ECO:0000259" key="8">
    <source>
        <dbReference type="PROSITE" id="PS51900"/>
    </source>
</evidence>
<evidence type="ECO:0000256" key="4">
    <source>
        <dbReference type="ARBA" id="ARBA00023172"/>
    </source>
</evidence>
<dbReference type="PROSITE" id="PS51898">
    <property type="entry name" value="TYR_RECOMBINASE"/>
    <property type="match status" value="1"/>
</dbReference>
<sequence>MQKFPRVSRQALTDRFVKALKAPSDRVETGDASCRGLSIRCTPTGVKTWTFAYKLNGRMRRITLGEYPDLGLSEAREQADERRRQRNGGNDPRAVQDAERATHARAVLTFGELCDLYIAHVKAGGKISWKTDEGYLKRPKAKFGKRPAVSVTKRELMDFFEEIARASKSSANRTQSTVRTVWGWAAERDHVPMNFLAGLKKVGGKETEKDRVLTADELRVLLGALNDPEVEATETVRLALKGVLLTAQRPGEVAGMMLSELHDLDGPTPHWIIPRLRTKNKKTEHTVPLSPAAVDLIRQALELSDAYAKDLNDKPVFASRFEKVTALARHSLSQAVRRILDDKRYKDAFAKFTPHDLRRTAATLAQSLRIQRDYVKALLNHKDDDVTAIYARWHMFDEKREAALAIEKALSSLAAKRLDLAA</sequence>
<dbReference type="InterPro" id="IPR002104">
    <property type="entry name" value="Integrase_catalytic"/>
</dbReference>
<dbReference type="SUPFAM" id="SSF56349">
    <property type="entry name" value="DNA breaking-rejoining enzymes"/>
    <property type="match status" value="1"/>
</dbReference>
<dbReference type="InterPro" id="IPR044068">
    <property type="entry name" value="CB"/>
</dbReference>
<keyword evidence="4" id="KW-0233">DNA recombination</keyword>
<evidence type="ECO:0000313" key="10">
    <source>
        <dbReference type="Proteomes" id="UP000193553"/>
    </source>
</evidence>
<dbReference type="GO" id="GO:0006310">
    <property type="term" value="P:DNA recombination"/>
    <property type="evidence" value="ECO:0007669"/>
    <property type="project" value="UniProtKB-KW"/>
</dbReference>
<feature type="compositionally biased region" description="Basic and acidic residues" evidence="6">
    <location>
        <begin position="74"/>
        <end position="83"/>
    </location>
</feature>
<evidence type="ECO:0000256" key="6">
    <source>
        <dbReference type="SAM" id="MobiDB-lite"/>
    </source>
</evidence>
<dbReference type="Gene3D" id="1.10.443.10">
    <property type="entry name" value="Intergrase catalytic core"/>
    <property type="match status" value="1"/>
</dbReference>
<dbReference type="InterPro" id="IPR013762">
    <property type="entry name" value="Integrase-like_cat_sf"/>
</dbReference>
<evidence type="ECO:0000259" key="7">
    <source>
        <dbReference type="PROSITE" id="PS51898"/>
    </source>
</evidence>
<organism evidence="9 10">
    <name type="scientific">Bradyrhizobium canariense</name>
    <dbReference type="NCBI Taxonomy" id="255045"/>
    <lineage>
        <taxon>Bacteria</taxon>
        <taxon>Pseudomonadati</taxon>
        <taxon>Pseudomonadota</taxon>
        <taxon>Alphaproteobacteria</taxon>
        <taxon>Hyphomicrobiales</taxon>
        <taxon>Nitrobacteraceae</taxon>
        <taxon>Bradyrhizobium</taxon>
    </lineage>
</organism>
<dbReference type="GO" id="GO:0003677">
    <property type="term" value="F:DNA binding"/>
    <property type="evidence" value="ECO:0007669"/>
    <property type="project" value="UniProtKB-UniRule"/>
</dbReference>
<reference evidence="9 10" key="1">
    <citation type="submission" date="2017-03" db="EMBL/GenBank/DDBJ databases">
        <title>Whole genome sequences of fourteen strains of Bradyrhizobium canariense and one strain of Bradyrhizobium japonicum isolated from Lupinus (Papilionoideae: Genisteae) species in Algeria.</title>
        <authorList>
            <person name="Crovadore J."/>
            <person name="Chekireb D."/>
            <person name="Brachmann A."/>
            <person name="Chablais R."/>
            <person name="Cochard B."/>
            <person name="Lefort F."/>
        </authorList>
    </citation>
    <scope>NUCLEOTIDE SEQUENCE [LARGE SCALE GENOMIC DNA]</scope>
    <source>
        <strain evidence="9 10">UBMA195</strain>
    </source>
</reference>
<gene>
    <name evidence="9" type="ORF">BSZ18_20205</name>
</gene>
<evidence type="ECO:0008006" key="11">
    <source>
        <dbReference type="Google" id="ProtNLM"/>
    </source>
</evidence>
<evidence type="ECO:0000313" key="9">
    <source>
        <dbReference type="EMBL" id="OSJ08110.1"/>
    </source>
</evidence>
<keyword evidence="2" id="KW-0229">DNA integration</keyword>
<dbReference type="Gene3D" id="1.10.150.130">
    <property type="match status" value="1"/>
</dbReference>
<dbReference type="Pfam" id="PF00589">
    <property type="entry name" value="Phage_integrase"/>
    <property type="match status" value="1"/>
</dbReference>
<name>A0A1X3GAE4_9BRAD</name>
<dbReference type="PANTHER" id="PTHR30629:SF2">
    <property type="entry name" value="PROPHAGE INTEGRASE INTS-RELATED"/>
    <property type="match status" value="1"/>
</dbReference>